<gene>
    <name evidence="1" type="ORF">BCR41DRAFT_412795</name>
</gene>
<keyword evidence="2" id="KW-1185">Reference proteome</keyword>
<dbReference type="AlphaFoldDB" id="A0A1Y2GBZ6"/>
<sequence length="246" mass="29413">MISLCSRKFMISLLQLMVQWRLLNIDVLVSVCAMLSYEILKRFLISLCLHQREIGRGTCTFYHDFQPRNCLISINTILRYKLPLGRLRLLMDRNFQKVFKHLDCRFFVCQFETSHEIGEAHMFLMWSLGSHPFIWTFGTVISYDIIQGKGKEIQLEIILLLIKFKSRKCRQSNRSITRRHCRRYHAKLSGDHQYHSYPRSVEPEVYQPELRKRSYVRYSVSKRDQVNQLHALVWPGVYSHLNRNEL</sequence>
<accession>A0A1Y2GBZ6</accession>
<dbReference type="EMBL" id="MCFF01000045">
    <property type="protein sequence ID" value="ORZ06601.1"/>
    <property type="molecule type" value="Genomic_DNA"/>
</dbReference>
<organism evidence="1 2">
    <name type="scientific">Lobosporangium transversale</name>
    <dbReference type="NCBI Taxonomy" id="64571"/>
    <lineage>
        <taxon>Eukaryota</taxon>
        <taxon>Fungi</taxon>
        <taxon>Fungi incertae sedis</taxon>
        <taxon>Mucoromycota</taxon>
        <taxon>Mortierellomycotina</taxon>
        <taxon>Mortierellomycetes</taxon>
        <taxon>Mortierellales</taxon>
        <taxon>Mortierellaceae</taxon>
        <taxon>Lobosporangium</taxon>
    </lineage>
</organism>
<comment type="caution">
    <text evidence="1">The sequence shown here is derived from an EMBL/GenBank/DDBJ whole genome shotgun (WGS) entry which is preliminary data.</text>
</comment>
<reference evidence="1 2" key="1">
    <citation type="submission" date="2016-07" db="EMBL/GenBank/DDBJ databases">
        <title>Pervasive Adenine N6-methylation of Active Genes in Fungi.</title>
        <authorList>
            <consortium name="DOE Joint Genome Institute"/>
            <person name="Mondo S.J."/>
            <person name="Dannebaum R.O."/>
            <person name="Kuo R.C."/>
            <person name="Labutti K."/>
            <person name="Haridas S."/>
            <person name="Kuo A."/>
            <person name="Salamov A."/>
            <person name="Ahrendt S.R."/>
            <person name="Lipzen A."/>
            <person name="Sullivan W."/>
            <person name="Andreopoulos W.B."/>
            <person name="Clum A."/>
            <person name="Lindquist E."/>
            <person name="Daum C."/>
            <person name="Ramamoorthy G.K."/>
            <person name="Gryganskyi A."/>
            <person name="Culley D."/>
            <person name="Magnuson J.K."/>
            <person name="James T.Y."/>
            <person name="O'Malley M.A."/>
            <person name="Stajich J.E."/>
            <person name="Spatafora J.W."/>
            <person name="Visel A."/>
            <person name="Grigoriev I.V."/>
        </authorList>
    </citation>
    <scope>NUCLEOTIDE SEQUENCE [LARGE SCALE GENOMIC DNA]</scope>
    <source>
        <strain evidence="1 2">NRRL 3116</strain>
    </source>
</reference>
<dbReference type="Proteomes" id="UP000193648">
    <property type="component" value="Unassembled WGS sequence"/>
</dbReference>
<dbReference type="InParanoid" id="A0A1Y2GBZ6"/>
<dbReference type="GeneID" id="33571321"/>
<dbReference type="RefSeq" id="XP_021877644.1">
    <property type="nucleotide sequence ID" value="XM_022029478.1"/>
</dbReference>
<protein>
    <submittedName>
        <fullName evidence="1">Uncharacterized protein</fullName>
    </submittedName>
</protein>
<proteinExistence type="predicted"/>
<evidence type="ECO:0000313" key="1">
    <source>
        <dbReference type="EMBL" id="ORZ06601.1"/>
    </source>
</evidence>
<name>A0A1Y2GBZ6_9FUNG</name>
<evidence type="ECO:0000313" key="2">
    <source>
        <dbReference type="Proteomes" id="UP000193648"/>
    </source>
</evidence>